<name>A0AAW8ENR2_VARPD</name>
<feature type="chain" id="PRO_5044004050" evidence="2">
    <location>
        <begin position="30"/>
        <end position="122"/>
    </location>
</feature>
<dbReference type="GeneID" id="99712301"/>
<comment type="caution">
    <text evidence="3">The sequence shown here is derived from an EMBL/GenBank/DDBJ whole genome shotgun (WGS) entry which is preliminary data.</text>
</comment>
<evidence type="ECO:0000256" key="1">
    <source>
        <dbReference type="SAM" id="Phobius"/>
    </source>
</evidence>
<dbReference type="RefSeq" id="WP_018903814.1">
    <property type="nucleotide sequence ID" value="NZ_CAIGKF010000025.1"/>
</dbReference>
<feature type="transmembrane region" description="Helical" evidence="1">
    <location>
        <begin position="39"/>
        <end position="60"/>
    </location>
</feature>
<dbReference type="AlphaFoldDB" id="A0AAW8ENR2"/>
<evidence type="ECO:0000256" key="2">
    <source>
        <dbReference type="SAM" id="SignalP"/>
    </source>
</evidence>
<reference evidence="3" key="1">
    <citation type="submission" date="2023-07" db="EMBL/GenBank/DDBJ databases">
        <title>Sorghum-associated microbial communities from plants grown in Nebraska, USA.</title>
        <authorList>
            <person name="Schachtman D."/>
        </authorList>
    </citation>
    <scope>NUCLEOTIDE SEQUENCE</scope>
    <source>
        <strain evidence="3">DS3315</strain>
    </source>
</reference>
<keyword evidence="1" id="KW-1133">Transmembrane helix</keyword>
<keyword evidence="1" id="KW-0472">Membrane</keyword>
<dbReference type="EMBL" id="JAUSRV010000017">
    <property type="protein sequence ID" value="MDP9974458.1"/>
    <property type="molecule type" value="Genomic_DNA"/>
</dbReference>
<sequence length="122" mass="12630">MTKLHASKTWLALLVVPAFALLCQTLAYAAVPQACTLQTTLLLHALSIGALLGCLAPTLLAGGEWRRLGSGVQAGGTLDSDAAAPAVRQRFLAALATGMGALFTLLVAAQWFAAWVLSPCLQ</sequence>
<evidence type="ECO:0000313" key="3">
    <source>
        <dbReference type="EMBL" id="MDP9974458.1"/>
    </source>
</evidence>
<feature type="transmembrane region" description="Helical" evidence="1">
    <location>
        <begin position="91"/>
        <end position="117"/>
    </location>
</feature>
<accession>A0AAW8ENR2</accession>
<gene>
    <name evidence="3" type="ORF">J2W39_005725</name>
</gene>
<feature type="signal peptide" evidence="2">
    <location>
        <begin position="1"/>
        <end position="29"/>
    </location>
</feature>
<keyword evidence="1" id="KW-0812">Transmembrane</keyword>
<organism evidence="3 4">
    <name type="scientific">Variovorax paradoxus</name>
    <dbReference type="NCBI Taxonomy" id="34073"/>
    <lineage>
        <taxon>Bacteria</taxon>
        <taxon>Pseudomonadati</taxon>
        <taxon>Pseudomonadota</taxon>
        <taxon>Betaproteobacteria</taxon>
        <taxon>Burkholderiales</taxon>
        <taxon>Comamonadaceae</taxon>
        <taxon>Variovorax</taxon>
    </lineage>
</organism>
<evidence type="ECO:0000313" key="4">
    <source>
        <dbReference type="Proteomes" id="UP001224845"/>
    </source>
</evidence>
<proteinExistence type="predicted"/>
<dbReference type="Proteomes" id="UP001224845">
    <property type="component" value="Unassembled WGS sequence"/>
</dbReference>
<keyword evidence="2" id="KW-0732">Signal</keyword>
<protein>
    <submittedName>
        <fullName evidence="3">Uncharacterized protein</fullName>
    </submittedName>
</protein>